<feature type="compositionally biased region" description="Polar residues" evidence="6">
    <location>
        <begin position="2015"/>
        <end position="2027"/>
    </location>
</feature>
<evidence type="ECO:0000259" key="8">
    <source>
        <dbReference type="PROSITE" id="PS50940"/>
    </source>
</evidence>
<dbReference type="PANTHER" id="PTHR23301">
    <property type="entry name" value="CHITIN BINDING PERITROPHIN-A"/>
    <property type="match status" value="1"/>
</dbReference>
<keyword evidence="7" id="KW-0472">Membrane</keyword>
<keyword evidence="5" id="KW-0325">Glycoprotein</keyword>
<evidence type="ECO:0000256" key="3">
    <source>
        <dbReference type="ARBA" id="ARBA00022737"/>
    </source>
</evidence>
<gene>
    <name evidence="9" type="ORF">V1478_011067</name>
</gene>
<feature type="transmembrane region" description="Helical" evidence="7">
    <location>
        <begin position="21"/>
        <end position="42"/>
    </location>
</feature>
<feature type="region of interest" description="Disordered" evidence="6">
    <location>
        <begin position="1219"/>
        <end position="1263"/>
    </location>
</feature>
<feature type="region of interest" description="Disordered" evidence="6">
    <location>
        <begin position="1800"/>
        <end position="1843"/>
    </location>
</feature>
<feature type="domain" description="Chitin-binding type-2" evidence="8">
    <location>
        <begin position="591"/>
        <end position="645"/>
    </location>
</feature>
<dbReference type="GO" id="GO:0008061">
    <property type="term" value="F:chitin binding"/>
    <property type="evidence" value="ECO:0007669"/>
    <property type="project" value="UniProtKB-KW"/>
</dbReference>
<evidence type="ECO:0000256" key="6">
    <source>
        <dbReference type="SAM" id="MobiDB-lite"/>
    </source>
</evidence>
<feature type="region of interest" description="Disordered" evidence="6">
    <location>
        <begin position="1412"/>
        <end position="1455"/>
    </location>
</feature>
<feature type="domain" description="Chitin-binding type-2" evidence="8">
    <location>
        <begin position="702"/>
        <end position="756"/>
    </location>
</feature>
<protein>
    <submittedName>
        <fullName evidence="9">Chitin-binding domain protein cbd-1-like isoform X1</fullName>
    </submittedName>
</protein>
<feature type="domain" description="Chitin-binding type-2" evidence="8">
    <location>
        <begin position="375"/>
        <end position="427"/>
    </location>
</feature>
<feature type="region of interest" description="Disordered" evidence="6">
    <location>
        <begin position="1121"/>
        <end position="1166"/>
    </location>
</feature>
<dbReference type="Gene3D" id="2.170.140.10">
    <property type="entry name" value="Chitin binding domain"/>
    <property type="match status" value="26"/>
</dbReference>
<keyword evidence="4" id="KW-1015">Disulfide bond</keyword>
<evidence type="ECO:0000313" key="10">
    <source>
        <dbReference type="Proteomes" id="UP001607302"/>
    </source>
</evidence>
<feature type="domain" description="Chitin-binding type-2" evidence="8">
    <location>
        <begin position="759"/>
        <end position="813"/>
    </location>
</feature>
<feature type="compositionally biased region" description="Low complexity" evidence="6">
    <location>
        <begin position="1234"/>
        <end position="1244"/>
    </location>
</feature>
<feature type="region of interest" description="Disordered" evidence="6">
    <location>
        <begin position="2001"/>
        <end position="2050"/>
    </location>
</feature>
<dbReference type="InterPro" id="IPR051940">
    <property type="entry name" value="Chitin_bind-dev_reg"/>
</dbReference>
<feature type="compositionally biased region" description="Low complexity" evidence="6">
    <location>
        <begin position="1438"/>
        <end position="1449"/>
    </location>
</feature>
<dbReference type="SUPFAM" id="SSF57625">
    <property type="entry name" value="Invertebrate chitin-binding proteins"/>
    <property type="match status" value="26"/>
</dbReference>
<feature type="domain" description="Chitin-binding type-2" evidence="8">
    <location>
        <begin position="967"/>
        <end position="1026"/>
    </location>
</feature>
<feature type="domain" description="Chitin-binding type-2" evidence="8">
    <location>
        <begin position="816"/>
        <end position="870"/>
    </location>
</feature>
<feature type="domain" description="Chitin-binding type-2" evidence="8">
    <location>
        <begin position="535"/>
        <end position="589"/>
    </location>
</feature>
<keyword evidence="7" id="KW-1133">Transmembrane helix</keyword>
<feature type="compositionally biased region" description="Low complexity" evidence="6">
    <location>
        <begin position="1826"/>
        <end position="1837"/>
    </location>
</feature>
<feature type="domain" description="Chitin-binding type-2" evidence="8">
    <location>
        <begin position="660"/>
        <end position="699"/>
    </location>
</feature>
<dbReference type="InterPro" id="IPR036508">
    <property type="entry name" value="Chitin-bd_dom_sf"/>
</dbReference>
<keyword evidence="1" id="KW-0147">Chitin-binding</keyword>
<feature type="compositionally biased region" description="Polar residues" evidence="6">
    <location>
        <begin position="1245"/>
        <end position="1255"/>
    </location>
</feature>
<feature type="domain" description="Chitin-binding type-2" evidence="8">
    <location>
        <begin position="1548"/>
        <end position="1607"/>
    </location>
</feature>
<feature type="compositionally biased region" description="Polar residues" evidence="6">
    <location>
        <begin position="1342"/>
        <end position="1352"/>
    </location>
</feature>
<feature type="region of interest" description="Disordered" evidence="6">
    <location>
        <begin position="1316"/>
        <end position="1358"/>
    </location>
</feature>
<feature type="region of interest" description="Disordered" evidence="6">
    <location>
        <begin position="1509"/>
        <end position="1552"/>
    </location>
</feature>
<evidence type="ECO:0000256" key="5">
    <source>
        <dbReference type="ARBA" id="ARBA00023180"/>
    </source>
</evidence>
<keyword evidence="10" id="KW-1185">Reference proteome</keyword>
<feature type="domain" description="Chitin-binding type-2" evidence="8">
    <location>
        <begin position="1063"/>
        <end position="1122"/>
    </location>
</feature>
<name>A0ABD2AIG0_VESSQ</name>
<feature type="compositionally biased region" description="Low complexity" evidence="6">
    <location>
        <begin position="1729"/>
        <end position="1740"/>
    </location>
</feature>
<keyword evidence="3" id="KW-0677">Repeat</keyword>
<feature type="compositionally biased region" description="Low complexity" evidence="6">
    <location>
        <begin position="1137"/>
        <end position="1158"/>
    </location>
</feature>
<accession>A0ABD2AIG0</accession>
<dbReference type="PANTHER" id="PTHR23301:SF0">
    <property type="entry name" value="CHITIN-BINDING TYPE-2 DOMAIN-CONTAINING PROTEIN-RELATED"/>
    <property type="match status" value="1"/>
</dbReference>
<feature type="compositionally biased region" description="Low complexity" evidence="6">
    <location>
        <begin position="1632"/>
        <end position="1643"/>
    </location>
</feature>
<feature type="region of interest" description="Disordered" evidence="6">
    <location>
        <begin position="1703"/>
        <end position="1746"/>
    </location>
</feature>
<dbReference type="PROSITE" id="PS50940">
    <property type="entry name" value="CHIT_BIND_II"/>
    <property type="match status" value="25"/>
</dbReference>
<keyword evidence="7" id="KW-0812">Transmembrane</keyword>
<evidence type="ECO:0000313" key="9">
    <source>
        <dbReference type="EMBL" id="KAL2719605.1"/>
    </source>
</evidence>
<feature type="domain" description="Chitin-binding type-2" evidence="8">
    <location>
        <begin position="217"/>
        <end position="269"/>
    </location>
</feature>
<feature type="domain" description="Chitin-binding type-2" evidence="8">
    <location>
        <begin position="1944"/>
        <end position="2003"/>
    </location>
</feature>
<feature type="domain" description="Chitin-binding type-2" evidence="8">
    <location>
        <begin position="1742"/>
        <end position="1801"/>
    </location>
</feature>
<evidence type="ECO:0000256" key="1">
    <source>
        <dbReference type="ARBA" id="ARBA00022669"/>
    </source>
</evidence>
<dbReference type="SMART" id="SM00494">
    <property type="entry name" value="ChtBD2"/>
    <property type="match status" value="26"/>
</dbReference>
<organism evidence="9 10">
    <name type="scientific">Vespula squamosa</name>
    <name type="common">Southern yellow jacket</name>
    <name type="synonym">Wasp</name>
    <dbReference type="NCBI Taxonomy" id="30214"/>
    <lineage>
        <taxon>Eukaryota</taxon>
        <taxon>Metazoa</taxon>
        <taxon>Ecdysozoa</taxon>
        <taxon>Arthropoda</taxon>
        <taxon>Hexapoda</taxon>
        <taxon>Insecta</taxon>
        <taxon>Pterygota</taxon>
        <taxon>Neoptera</taxon>
        <taxon>Endopterygota</taxon>
        <taxon>Hymenoptera</taxon>
        <taxon>Apocrita</taxon>
        <taxon>Aculeata</taxon>
        <taxon>Vespoidea</taxon>
        <taxon>Vespidae</taxon>
        <taxon>Vespinae</taxon>
        <taxon>Vespula</taxon>
    </lineage>
</organism>
<feature type="compositionally biased region" description="Low complexity" evidence="6">
    <location>
        <begin position="1923"/>
        <end position="1942"/>
    </location>
</feature>
<feature type="domain" description="Chitin-binding type-2" evidence="8">
    <location>
        <begin position="428"/>
        <end position="482"/>
    </location>
</feature>
<feature type="compositionally biased region" description="Low complexity" evidence="6">
    <location>
        <begin position="1535"/>
        <end position="1546"/>
    </location>
</feature>
<keyword evidence="2" id="KW-0732">Signal</keyword>
<feature type="domain" description="Chitin-binding type-2" evidence="8">
    <location>
        <begin position="496"/>
        <end position="534"/>
    </location>
</feature>
<feature type="domain" description="Chitin-binding type-2" evidence="8">
    <location>
        <begin position="2049"/>
        <end position="2108"/>
    </location>
</feature>
<evidence type="ECO:0000256" key="2">
    <source>
        <dbReference type="ARBA" id="ARBA00022729"/>
    </source>
</evidence>
<feature type="compositionally biased region" description="Low complexity" evidence="6">
    <location>
        <begin position="2028"/>
        <end position="2047"/>
    </location>
</feature>
<feature type="domain" description="Chitin-binding type-2" evidence="8">
    <location>
        <begin position="1257"/>
        <end position="1316"/>
    </location>
</feature>
<dbReference type="Pfam" id="PF01607">
    <property type="entry name" value="CBM_14"/>
    <property type="match status" value="24"/>
</dbReference>
<feature type="domain" description="Chitin-binding type-2" evidence="8">
    <location>
        <begin position="1160"/>
        <end position="1219"/>
    </location>
</feature>
<feature type="compositionally biased region" description="Low complexity" evidence="6">
    <location>
        <begin position="1331"/>
        <end position="1341"/>
    </location>
</feature>
<dbReference type="InterPro" id="IPR002557">
    <property type="entry name" value="Chitin-bd_dom"/>
</dbReference>
<proteinExistence type="predicted"/>
<comment type="caution">
    <text evidence="9">The sequence shown here is derived from an EMBL/GenBank/DDBJ whole genome shotgun (WGS) entry which is preliminary data.</text>
</comment>
<dbReference type="Proteomes" id="UP001607302">
    <property type="component" value="Unassembled WGS sequence"/>
</dbReference>
<feature type="domain" description="Chitin-binding type-2" evidence="8">
    <location>
        <begin position="281"/>
        <end position="319"/>
    </location>
</feature>
<feature type="domain" description="Chitin-binding type-2" evidence="8">
    <location>
        <begin position="1354"/>
        <end position="1413"/>
    </location>
</feature>
<evidence type="ECO:0000256" key="4">
    <source>
        <dbReference type="ARBA" id="ARBA00023157"/>
    </source>
</evidence>
<feature type="domain" description="Chitin-binding type-2" evidence="8">
    <location>
        <begin position="320"/>
        <end position="374"/>
    </location>
</feature>
<reference evidence="9 10" key="1">
    <citation type="journal article" date="2024" name="Ann. Entomol. Soc. Am.">
        <title>Genomic analyses of the southern and eastern yellowjacket wasps (Hymenoptera: Vespidae) reveal evolutionary signatures of social life.</title>
        <authorList>
            <person name="Catto M.A."/>
            <person name="Caine P.B."/>
            <person name="Orr S.E."/>
            <person name="Hunt B.G."/>
            <person name="Goodisman M.A.D."/>
        </authorList>
    </citation>
    <scope>NUCLEOTIDE SEQUENCE [LARGE SCALE GENOMIC DNA]</scope>
    <source>
        <strain evidence="9">233</strain>
        <tissue evidence="9">Head and thorax</tissue>
    </source>
</reference>
<feature type="domain" description="Chitin-binding type-2" evidence="8">
    <location>
        <begin position="53"/>
        <end position="119"/>
    </location>
</feature>
<dbReference type="EMBL" id="JAUDFV010000149">
    <property type="protein sequence ID" value="KAL2719605.1"/>
    <property type="molecule type" value="Genomic_DNA"/>
</dbReference>
<feature type="compositionally biased region" description="Polar residues" evidence="6">
    <location>
        <begin position="1910"/>
        <end position="1922"/>
    </location>
</feature>
<feature type="domain" description="Chitin-binding type-2" evidence="8">
    <location>
        <begin position="1839"/>
        <end position="1898"/>
    </location>
</feature>
<sequence length="2117" mass="235193">MSLSIYRVRGRDISLKVLLNSSFTMEGSFGWVAVFAIILAAVNLEAAPRQAVPTVCPSEDSLEETVLLAHESDCSKFYVCFLGEKILKECPYRNSRGDRLHFNPLLQVCDYPLEAGCKLQSTATKQLTSVAVPLTKQAPSQLTTPRNIPSSISSTNSSNQIKYKQHQCSCNLYYENINATHVLRQCPNNLCWNQDLQTCYTPELTKCTQQGISPMVDIKCTEGEYVRHECQCSLYYVCHNGLLVVQNCPGDLQWNDNKKQCTSKEEATCCKDGAYKPHQCECNLYYKCINNDYVLQKCKDGLDWDRKRNECRNPADAGCRPVCKEGDTKPHDSLCDKYFKCENNQYVQKTCPSGLHWDRKRNLCNNPLEANCPYIKRCIEGETRPHECDCNLYYKCINNNLVKQKCEVGLDWDNRNKACRKPEDAGCRPVCKEGDTKPHDSLCDKYLKCENNQYVQKTCPSGLHWDRKRNLCNNPLEANCPYMRCIEGETRPHQCDCNLYYKCINNNLVKQKCEVGLDWDNRNKACRKPEDAGCRPVCKEGDTKPHDSLCDKYFKCENNQYVQKTCPSGLHWDRKRNLCNNPLEANCPYMRPVCKEGDTKPHDSLCDKYFKCENNKYVQKTCPSGLHWDRKRNSCNNPLEANCPYKKCIDGTTYPHECQCHLYYVCKNDMLVLQECPNGKEWDRNNHICTDPANAHCPKKQPITCDEGSYKSHDKECDIYYKCISNNYVSKTCKPGLHWNRQRNLCTAPTDARCPTSSDRSCIEGFYKPHEVLCDMYYKCVNNNLVLRKCPPGLHWDRKRNICNLPTDARCPISSVRVCTEGFYKHHEEECDKYFKCENNNYVTKKCPSGLHWDRKHNICTAPIQARCLILGPESTCADSSIRPHECECSLYYICNTNRWQIAIDHAQQDKNIHLESKHENVHGFLSYKVCVQPENTKCKVTNEEKNPDALLSKRVSQSSTNIPGVPDHCPPDDYGKLVHLPHETNCSLFYKCNKGNKILQRCPPGLHYSPVMQICLLPEQAKCTSKPDNKVDGNKDLFENGGLLRAASKSSVFISTNIPGVPDHCPPDDYGKLVHLPHETNCSLFYKCNKGNKILQRCPPGLHYNPVMQICLLPEQAKCTSKPDNKVDGNQDLSENEGLGENSESSTEVPTTTTPSSRPDHCPAHDTGDVVHLPHETDCTLFYKCIEGEKIIQQCPPGLHFNAELQVCDLPEHANCTSKSENKVDGNQDLSENEGLGENSESSTEVPNTSTPSSRPDHCPAHDTGDVVHLPHETDCTLFYKCIEGEKIIQQCPPGLHFNAELQVCDLPEHANCTSKSENKVDGNQDLSENEGLGENSESSTEVPNTSTSGSIPDHCPSHDSGDVVHLPHETNCSLFYKCLEGKKIVLRCPPNLHFNPILQVCDLPEQAHCKSKPGNGGDENQELPETKETSAPPPSSTGVPTSSTSGSIPDHCPSHDSGDVVHLPHETNCSLFYKCLEGKKIVLRCPPNLHFNPILQVCDLPEQAHCKSKPGNGGDENQELPETKETSAPPPSSTGVPTSSTSGSIPDHCPSHDSGDVVHLPHETNCSLFYKCLEGKKIVLRCPPNLHFNPILQVCDLPEQAHCKSKPGNGGDENQELPETKETSAPPPSSTGVPTSSTSGSIPDHCPSHDSGDVVHLPHETNCSLFYKCLEGKKIVLRCPPNLHFNPILQVCDLPEQAHCKSKPGNGGDENQELPETKETSAPPPSSTGVPTSSTSGSIPDHCPSHDSGDVVHLPHETNCSLFYKCLEGKKIVLRCPPNLHFNPILQVCDLPEQAHCKSKPGNGGDENQELPETKETSAPPPSSTGVPTSSTSGSIPDHCPSHDSGDVVHLPHETNCSLFYKCLEGKKIVLRCPPNLHFNPILQVCDLPEQAHCKSKPGNGGDENQELPVSTETTSAPSQSSTEVPTSSTGVPTSSTPDVIPDHCPSHDSGYVVHLRHETDCTLFYKCVEGDKVLQQCPAGLHFNAVLQVCDLPEHAQCESKPGNGGDENQELPVSTETTSAPSQSSTEVPTSSTGVPTSSTPDVIPDHCPSHDSGYVVHLRHETDCTLFYKCVEGDKVLQQCPAGLHFNAVLQVCDSPGHAKCTNEKAGEEDKY</sequence>
<feature type="region of interest" description="Disordered" evidence="6">
    <location>
        <begin position="1897"/>
        <end position="1946"/>
    </location>
</feature>
<feature type="domain" description="Chitin-binding type-2" evidence="8">
    <location>
        <begin position="1451"/>
        <end position="1510"/>
    </location>
</feature>
<evidence type="ECO:0000256" key="7">
    <source>
        <dbReference type="SAM" id="Phobius"/>
    </source>
</evidence>
<feature type="domain" description="Chitin-binding type-2" evidence="8">
    <location>
        <begin position="1645"/>
        <end position="1704"/>
    </location>
</feature>
<feature type="region of interest" description="Disordered" evidence="6">
    <location>
        <begin position="1606"/>
        <end position="1649"/>
    </location>
</feature>